<evidence type="ECO:0000256" key="1">
    <source>
        <dbReference type="SAM" id="Coils"/>
    </source>
</evidence>
<reference evidence="3" key="1">
    <citation type="submission" date="2023-08" db="EMBL/GenBank/DDBJ databases">
        <authorList>
            <person name="Chen Y."/>
            <person name="Shah S."/>
            <person name="Dougan E. K."/>
            <person name="Thang M."/>
            <person name="Chan C."/>
        </authorList>
    </citation>
    <scope>NUCLEOTIDE SEQUENCE</scope>
</reference>
<gene>
    <name evidence="3" type="ORF">EVOR1521_LOCUS11898</name>
</gene>
<feature type="coiled-coil region" evidence="1">
    <location>
        <begin position="243"/>
        <end position="298"/>
    </location>
</feature>
<evidence type="ECO:0000313" key="3">
    <source>
        <dbReference type="EMBL" id="CAJ1385261.1"/>
    </source>
</evidence>
<sequence>MGAASSTDELDAPEFPAPTSGSSRSESKPFVHTEANRERQDFARFWEQYVPGGARTTTVSRPLMREVLLRAVRELALSPGHRAWAEELVANAVASAPAALAAEDAFAIFRSVMQNLRSSQGHIDTNLPARETALPLASYGKMPKGARMIDPAPVRRPSSLDVGCPSRPQDLFAPLRSTRAAQESTLASLRATVLSSQAAYEKLLAQADSCTSGPVHDLKGRLESLKAKAALDQGKLQDHAGVIQQQEIEIAALRDDLALHTQRVEAASQRLRETQDKLEEAQQENAELSRQAKTEQLRSTMLREAFEQEQTRVGLSLGHAEAQVSDLAAATEGTRRIEVEEQAVARECVTALNEIHAAQAREELATEARLTQLLHELGLAKAAAAETKTAGDDQVVAEFRRRSQEHAAVVRRRVQDAQTFRRKLQEVQQQAADVSHRLAQKEGMGGRSALANANLSTRLRLEEAEEATLQVAEARLQGELADARAGSFAVEDFDSYEDLLENGKRHASALAEELEVLRSELSAFSAAPRNADAGDDLMAAGLQRRVGSTLAAQRESQCLLQEEKLKKQLLEQQLRFKSKPSEISGRGLQREAPELPSAPSQVDAERAAPPIASQELRARLAALRGQLIGQGDDTREARPCDKNEHTLHQQLEALRQQLEA</sequence>
<proteinExistence type="predicted"/>
<feature type="region of interest" description="Disordered" evidence="2">
    <location>
        <begin position="1"/>
        <end position="35"/>
    </location>
</feature>
<dbReference type="EMBL" id="CAUJNA010001216">
    <property type="protein sequence ID" value="CAJ1385261.1"/>
    <property type="molecule type" value="Genomic_DNA"/>
</dbReference>
<feature type="region of interest" description="Disordered" evidence="2">
    <location>
        <begin position="580"/>
        <end position="613"/>
    </location>
</feature>
<organism evidence="3 4">
    <name type="scientific">Effrenium voratum</name>
    <dbReference type="NCBI Taxonomy" id="2562239"/>
    <lineage>
        <taxon>Eukaryota</taxon>
        <taxon>Sar</taxon>
        <taxon>Alveolata</taxon>
        <taxon>Dinophyceae</taxon>
        <taxon>Suessiales</taxon>
        <taxon>Symbiodiniaceae</taxon>
        <taxon>Effrenium</taxon>
    </lineage>
</organism>
<evidence type="ECO:0000256" key="2">
    <source>
        <dbReference type="SAM" id="MobiDB-lite"/>
    </source>
</evidence>
<protein>
    <submittedName>
        <fullName evidence="3">Uncharacterized protein</fullName>
    </submittedName>
</protein>
<accession>A0AA36MZD9</accession>
<comment type="caution">
    <text evidence="3">The sequence shown here is derived from an EMBL/GenBank/DDBJ whole genome shotgun (WGS) entry which is preliminary data.</text>
</comment>
<keyword evidence="1" id="KW-0175">Coiled coil</keyword>
<feature type="coiled-coil region" evidence="1">
    <location>
        <begin position="417"/>
        <end position="444"/>
    </location>
</feature>
<keyword evidence="4" id="KW-1185">Reference proteome</keyword>
<evidence type="ECO:0000313" key="4">
    <source>
        <dbReference type="Proteomes" id="UP001178507"/>
    </source>
</evidence>
<feature type="compositionally biased region" description="Basic and acidic residues" evidence="2">
    <location>
        <begin position="25"/>
        <end position="35"/>
    </location>
</feature>
<dbReference type="AlphaFoldDB" id="A0AA36MZD9"/>
<dbReference type="Proteomes" id="UP001178507">
    <property type="component" value="Unassembled WGS sequence"/>
</dbReference>
<name>A0AA36MZD9_9DINO</name>